<dbReference type="FunFam" id="3.40.50.720:FF:000121">
    <property type="entry name" value="Prostaglandin reductase 2"/>
    <property type="match status" value="1"/>
</dbReference>
<dbReference type="OrthoDB" id="809632at2759"/>
<dbReference type="EMBL" id="PKPP01002276">
    <property type="protein sequence ID" value="PWA76376.1"/>
    <property type="molecule type" value="Genomic_DNA"/>
</dbReference>
<dbReference type="Pfam" id="PF00107">
    <property type="entry name" value="ADH_zinc_N"/>
    <property type="match status" value="1"/>
</dbReference>
<dbReference type="Gene3D" id="3.90.180.10">
    <property type="entry name" value="Medium-chain alcohol dehydrogenases, catalytic domain"/>
    <property type="match status" value="1"/>
</dbReference>
<dbReference type="SUPFAM" id="SSF50129">
    <property type="entry name" value="GroES-like"/>
    <property type="match status" value="1"/>
</dbReference>
<dbReference type="PANTHER" id="PTHR43205:SF7">
    <property type="entry name" value="PROSTAGLANDIN REDUCTASE 1"/>
    <property type="match status" value="1"/>
</dbReference>
<reference evidence="3 4" key="1">
    <citation type="journal article" date="2018" name="Mol. Plant">
        <title>The genome of Artemisia annua provides insight into the evolution of Asteraceae family and artemisinin biosynthesis.</title>
        <authorList>
            <person name="Shen Q."/>
            <person name="Zhang L."/>
            <person name="Liao Z."/>
            <person name="Wang S."/>
            <person name="Yan T."/>
            <person name="Shi P."/>
            <person name="Liu M."/>
            <person name="Fu X."/>
            <person name="Pan Q."/>
            <person name="Wang Y."/>
            <person name="Lv Z."/>
            <person name="Lu X."/>
            <person name="Zhang F."/>
            <person name="Jiang W."/>
            <person name="Ma Y."/>
            <person name="Chen M."/>
            <person name="Hao X."/>
            <person name="Li L."/>
            <person name="Tang Y."/>
            <person name="Lv G."/>
            <person name="Zhou Y."/>
            <person name="Sun X."/>
            <person name="Brodelius P.E."/>
            <person name="Rose J.K.C."/>
            <person name="Tang K."/>
        </authorList>
    </citation>
    <scope>NUCLEOTIDE SEQUENCE [LARGE SCALE GENOMIC DNA]</scope>
    <source>
        <strain evidence="4">cv. Huhao1</strain>
        <tissue evidence="3">Leaf</tissue>
    </source>
</reference>
<keyword evidence="4" id="KW-1185">Reference proteome</keyword>
<keyword evidence="1" id="KW-0560">Oxidoreductase</keyword>
<dbReference type="GO" id="GO:0032440">
    <property type="term" value="F:2-alkenal reductase [NAD(P)H] activity"/>
    <property type="evidence" value="ECO:0007669"/>
    <property type="project" value="TreeGrafter"/>
</dbReference>
<proteinExistence type="predicted"/>
<dbReference type="PANTHER" id="PTHR43205">
    <property type="entry name" value="PROSTAGLANDIN REDUCTASE"/>
    <property type="match status" value="1"/>
</dbReference>
<accession>A0A2U1NS82</accession>
<organism evidence="3 4">
    <name type="scientific">Artemisia annua</name>
    <name type="common">Sweet wormwood</name>
    <dbReference type="NCBI Taxonomy" id="35608"/>
    <lineage>
        <taxon>Eukaryota</taxon>
        <taxon>Viridiplantae</taxon>
        <taxon>Streptophyta</taxon>
        <taxon>Embryophyta</taxon>
        <taxon>Tracheophyta</taxon>
        <taxon>Spermatophyta</taxon>
        <taxon>Magnoliopsida</taxon>
        <taxon>eudicotyledons</taxon>
        <taxon>Gunneridae</taxon>
        <taxon>Pentapetalae</taxon>
        <taxon>asterids</taxon>
        <taxon>campanulids</taxon>
        <taxon>Asterales</taxon>
        <taxon>Asteraceae</taxon>
        <taxon>Asteroideae</taxon>
        <taxon>Anthemideae</taxon>
        <taxon>Artemisiinae</taxon>
        <taxon>Artemisia</taxon>
    </lineage>
</organism>
<evidence type="ECO:0000259" key="2">
    <source>
        <dbReference type="SMART" id="SM00829"/>
    </source>
</evidence>
<gene>
    <name evidence="3" type="ORF">CTI12_AA235430</name>
</gene>
<comment type="caution">
    <text evidence="3">The sequence shown here is derived from an EMBL/GenBank/DDBJ whole genome shotgun (WGS) entry which is preliminary data.</text>
</comment>
<dbReference type="InterPro" id="IPR045010">
    <property type="entry name" value="MDR_fam"/>
</dbReference>
<dbReference type="Gene3D" id="3.40.50.720">
    <property type="entry name" value="NAD(P)-binding Rossmann-like Domain"/>
    <property type="match status" value="1"/>
</dbReference>
<dbReference type="STRING" id="35608.A0A2U1NS82"/>
<dbReference type="SMART" id="SM00829">
    <property type="entry name" value="PKS_ER"/>
    <property type="match status" value="1"/>
</dbReference>
<feature type="domain" description="Enoyl reductase (ER)" evidence="2">
    <location>
        <begin position="29"/>
        <end position="340"/>
    </location>
</feature>
<dbReference type="SUPFAM" id="SSF51735">
    <property type="entry name" value="NAD(P)-binding Rossmann-fold domains"/>
    <property type="match status" value="1"/>
</dbReference>
<dbReference type="CDD" id="cd08295">
    <property type="entry name" value="double_bond_reductase_like"/>
    <property type="match status" value="1"/>
</dbReference>
<dbReference type="InterPro" id="IPR013149">
    <property type="entry name" value="ADH-like_C"/>
</dbReference>
<dbReference type="InterPro" id="IPR011032">
    <property type="entry name" value="GroES-like_sf"/>
</dbReference>
<protein>
    <submittedName>
        <fullName evidence="3">Double bond reductase</fullName>
    </submittedName>
</protein>
<dbReference type="Proteomes" id="UP000245207">
    <property type="component" value="Unassembled WGS sequence"/>
</dbReference>
<dbReference type="AlphaFoldDB" id="A0A2U1NS82"/>
<name>A0A2U1NS82_ARTAN</name>
<dbReference type="InterPro" id="IPR036291">
    <property type="entry name" value="NAD(P)-bd_dom_sf"/>
</dbReference>
<dbReference type="InterPro" id="IPR020843">
    <property type="entry name" value="ER"/>
</dbReference>
<evidence type="ECO:0000313" key="4">
    <source>
        <dbReference type="Proteomes" id="UP000245207"/>
    </source>
</evidence>
<dbReference type="InterPro" id="IPR041694">
    <property type="entry name" value="ADH_N_2"/>
</dbReference>
<dbReference type="Pfam" id="PF16884">
    <property type="entry name" value="ADH_N_2"/>
    <property type="match status" value="1"/>
</dbReference>
<sequence>MEQQVITNKKVILKDYVVGFPKESDMILKTSETITLKLPKGSNGVLVKNLYLSCDPYMRGRMTKTEGGYIDSFTPGWPLTGFGVAKVLESGHANFKKGDLIWGFTGWEEYSIINAPEGLFKIEHTDVPLSYYTGILGMPGMTAYVGLYEIGAPKKGEYVYVSAASGAVGQLVGQFAKLSGCYVVGSAGTKEKVDLLKNKFGFDEAFNYKEEHDLNAALKRYFPEGIDIYFENVGGKMLEAVLLNMRLNGHIAACGMISQYNLEQDEGVHYLSSIIGKRVRMQGFIVGDHYHLYPKYMEMVIPLIKEGKICYIEDIAEGLESAPAALVGLFSGKNVGKQVVVVARE</sequence>
<evidence type="ECO:0000256" key="1">
    <source>
        <dbReference type="ARBA" id="ARBA00023002"/>
    </source>
</evidence>
<evidence type="ECO:0000313" key="3">
    <source>
        <dbReference type="EMBL" id="PWA76376.1"/>
    </source>
</evidence>